<feature type="region of interest" description="Disordered" evidence="6">
    <location>
        <begin position="1"/>
        <end position="20"/>
    </location>
</feature>
<dbReference type="Gene3D" id="3.30.230.10">
    <property type="match status" value="1"/>
</dbReference>
<evidence type="ECO:0000256" key="4">
    <source>
        <dbReference type="ARBA" id="ARBA00023125"/>
    </source>
</evidence>
<evidence type="ECO:0000256" key="5">
    <source>
        <dbReference type="ARBA" id="ARBA00023235"/>
    </source>
</evidence>
<dbReference type="SUPFAM" id="SSF55874">
    <property type="entry name" value="ATPase domain of HSP90 chaperone/DNA topoisomerase II/histidine kinase"/>
    <property type="match status" value="1"/>
</dbReference>
<dbReference type="InterPro" id="IPR036890">
    <property type="entry name" value="HATPase_C_sf"/>
</dbReference>
<evidence type="ECO:0000256" key="1">
    <source>
        <dbReference type="ARBA" id="ARBA00022741"/>
    </source>
</evidence>
<feature type="domain" description="DNA topoisomerase VI subunit B transducer" evidence="7">
    <location>
        <begin position="449"/>
        <end position="606"/>
    </location>
</feature>
<dbReference type="Gene3D" id="1.10.8.50">
    <property type="match status" value="1"/>
</dbReference>
<feature type="region of interest" description="Disordered" evidence="6">
    <location>
        <begin position="101"/>
        <end position="202"/>
    </location>
</feature>
<keyword evidence="1" id="KW-0547">Nucleotide-binding</keyword>
<feature type="compositionally biased region" description="Low complexity" evidence="6">
    <location>
        <begin position="164"/>
        <end position="178"/>
    </location>
</feature>
<gene>
    <name evidence="8" type="ORF">NDN08_001079</name>
</gene>
<dbReference type="InterPro" id="IPR020568">
    <property type="entry name" value="Ribosomal_Su5_D2-typ_SF"/>
</dbReference>
<proteinExistence type="inferred from homology"/>
<evidence type="ECO:0000313" key="8">
    <source>
        <dbReference type="EMBL" id="KAJ8904561.1"/>
    </source>
</evidence>
<feature type="compositionally biased region" description="Low complexity" evidence="6">
    <location>
        <begin position="186"/>
        <end position="195"/>
    </location>
</feature>
<dbReference type="InterPro" id="IPR005734">
    <property type="entry name" value="TopoVI_B"/>
</dbReference>
<dbReference type="CDD" id="cd00823">
    <property type="entry name" value="TopoIIB_Trans"/>
    <property type="match status" value="1"/>
</dbReference>
<dbReference type="InterPro" id="IPR014721">
    <property type="entry name" value="Ribsml_uS5_D2-typ_fold_subgr"/>
</dbReference>
<accession>A0AAV8USS9</accession>
<dbReference type="Proteomes" id="UP001157974">
    <property type="component" value="Unassembled WGS sequence"/>
</dbReference>
<reference evidence="8 9" key="1">
    <citation type="journal article" date="2023" name="Nat. Commun.">
        <title>Origin of minicircular mitochondrial genomes in red algae.</title>
        <authorList>
            <person name="Lee Y."/>
            <person name="Cho C.H."/>
            <person name="Lee Y.M."/>
            <person name="Park S.I."/>
            <person name="Yang J.H."/>
            <person name="West J.A."/>
            <person name="Bhattacharya D."/>
            <person name="Yoon H.S."/>
        </authorList>
    </citation>
    <scope>NUCLEOTIDE SEQUENCE [LARGE SCALE GENOMIC DNA]</scope>
    <source>
        <strain evidence="8 9">CCMP1338</strain>
        <tissue evidence="8">Whole cell</tissue>
    </source>
</reference>
<dbReference type="InterPro" id="IPR015320">
    <property type="entry name" value="TopoVI_B_transducer"/>
</dbReference>
<keyword evidence="2" id="KW-0067">ATP-binding</keyword>
<dbReference type="FunFam" id="3.30.230.10:FF:000050">
    <property type="entry name" value="DNA topoisomerase 6 subunit B"/>
    <property type="match status" value="1"/>
</dbReference>
<dbReference type="EMBL" id="JAMWBK010000005">
    <property type="protein sequence ID" value="KAJ8904561.1"/>
    <property type="molecule type" value="Genomic_DNA"/>
</dbReference>
<dbReference type="SUPFAM" id="SSF54211">
    <property type="entry name" value="Ribosomal protein S5 domain 2-like"/>
    <property type="match status" value="1"/>
</dbReference>
<evidence type="ECO:0000256" key="6">
    <source>
        <dbReference type="SAM" id="MobiDB-lite"/>
    </source>
</evidence>
<dbReference type="GO" id="GO:0006265">
    <property type="term" value="P:DNA topological change"/>
    <property type="evidence" value="ECO:0007669"/>
    <property type="project" value="InterPro"/>
</dbReference>
<comment type="caution">
    <text evidence="8">The sequence shown here is derived from an EMBL/GenBank/DDBJ whole genome shotgun (WGS) entry which is preliminary data.</text>
</comment>
<evidence type="ECO:0000259" key="7">
    <source>
        <dbReference type="Pfam" id="PF09239"/>
    </source>
</evidence>
<keyword evidence="9" id="KW-1185">Reference proteome</keyword>
<dbReference type="AlphaFoldDB" id="A0AAV8USS9"/>
<dbReference type="GO" id="GO:0005524">
    <property type="term" value="F:ATP binding"/>
    <property type="evidence" value="ECO:0007669"/>
    <property type="project" value="UniProtKB-KW"/>
</dbReference>
<dbReference type="PANTHER" id="PTHR48444:SF1">
    <property type="entry name" value="DNA TOPOISOMERASE 6 SUBUNIT B"/>
    <property type="match status" value="1"/>
</dbReference>
<feature type="compositionally biased region" description="Polar residues" evidence="6">
    <location>
        <begin position="150"/>
        <end position="163"/>
    </location>
</feature>
<keyword evidence="4" id="KW-0238">DNA-binding</keyword>
<keyword evidence="5" id="KW-0413">Isomerase</keyword>
<evidence type="ECO:0000256" key="2">
    <source>
        <dbReference type="ARBA" id="ARBA00022840"/>
    </source>
</evidence>
<organism evidence="8 9">
    <name type="scientific">Rhodosorus marinus</name>
    <dbReference type="NCBI Taxonomy" id="101924"/>
    <lineage>
        <taxon>Eukaryota</taxon>
        <taxon>Rhodophyta</taxon>
        <taxon>Stylonematophyceae</taxon>
        <taxon>Stylonematales</taxon>
        <taxon>Stylonemataceae</taxon>
        <taxon>Rhodosorus</taxon>
    </lineage>
</organism>
<protein>
    <recommendedName>
        <fullName evidence="7">DNA topoisomerase VI subunit B transducer domain-containing protein</fullName>
    </recommendedName>
</protein>
<dbReference type="Gene3D" id="3.30.565.10">
    <property type="entry name" value="Histidine kinase-like ATPase, C-terminal domain"/>
    <property type="match status" value="1"/>
</dbReference>
<dbReference type="Pfam" id="PF09239">
    <property type="entry name" value="Topo-VIb_trans"/>
    <property type="match status" value="1"/>
</dbReference>
<dbReference type="HAMAP" id="MF_00322">
    <property type="entry name" value="Top6B"/>
    <property type="match status" value="1"/>
</dbReference>
<keyword evidence="3" id="KW-0799">Topoisomerase</keyword>
<sequence length="747" mass="83368">MVRKSAKPAAEADDGGPKLRFRSPAEFFAENKNIAGFDNPGKSLYTTIRELVENGLDAAESVPVLPMIDVVVDELSISEFNKMVGINDRERLDETLYKDVETGKERKKREAKEKREAKRKKNQPSENHQEAKKQKTNPPEDTDANMQVKAESQTQPDSLMEETQASASQMSSQPAELPSQPPPSEQPSQPSQATQKGSRGDVSTLRVFVSDNGIGMAHDDVPDMLGRVLAGTKYCVKQSRGKFGLGSKMALIWSKMSTSLPVDIRTAKAGCEITHCVLDIDISKNIPNVIVHEKLPNENNWRGTEIKVTIQGSWTTYRAKILQYMRQMAVITPYAQFNFKFHSPRAEKSFEVTFSRRSDQMPPEPEEVKHHPASINQLLLKQLISNIPGKTPLVRFLTRELSNIDKPLAERLIKELGETFSPTMPISELGLNEIRILDKLLKEARFGKPKGECLSPAGEYNLRLGIMKELRPDMVATHAESADAFEGHPFIVEAGVSLGGDNVRNGLSIYRFANRIPLLFEQGNDIVTKTAQDIPWGQYKISANTDRIGVFCSIVSTKIPFKGTGKEYIGDDSLTIKQSVRKAIQSCCAQLKTKLARRAELKSRQDRSRNLKRYIPDVANAIMKFFESVKSPTVSAEYVRQMQTGVLTKEVLEKKLSQHVETSDRQNVVELGSIFGYVHEQAEFVHLAPRAETDLYSKPILLQVMPAGEGATQPPQVGIQFLESLRVDPEKPEIEKVAAEDNKVPST</sequence>
<dbReference type="NCBIfam" id="NF003218">
    <property type="entry name" value="PRK04184.1"/>
    <property type="match status" value="1"/>
</dbReference>
<feature type="compositionally biased region" description="Basic and acidic residues" evidence="6">
    <location>
        <begin position="101"/>
        <end position="116"/>
    </location>
</feature>
<name>A0AAV8USS9_9RHOD</name>
<dbReference type="GO" id="GO:0003918">
    <property type="term" value="F:DNA topoisomerase type II (double strand cut, ATP-hydrolyzing) activity"/>
    <property type="evidence" value="ECO:0007669"/>
    <property type="project" value="InterPro"/>
</dbReference>
<evidence type="ECO:0000256" key="3">
    <source>
        <dbReference type="ARBA" id="ARBA00023029"/>
    </source>
</evidence>
<evidence type="ECO:0000313" key="9">
    <source>
        <dbReference type="Proteomes" id="UP001157974"/>
    </source>
</evidence>
<dbReference type="GO" id="GO:0003677">
    <property type="term" value="F:DNA binding"/>
    <property type="evidence" value="ECO:0007669"/>
    <property type="project" value="UniProtKB-KW"/>
</dbReference>
<dbReference type="PANTHER" id="PTHR48444">
    <property type="entry name" value="DNA TOPOISOMERASE 6 SUBUNIT B"/>
    <property type="match status" value="1"/>
</dbReference>